<keyword evidence="9" id="KW-1185">Reference proteome</keyword>
<dbReference type="Pfam" id="PF23914">
    <property type="entry name" value="TPR_CcmH_CycH"/>
    <property type="match status" value="2"/>
</dbReference>
<comment type="subcellular location">
    <subcellularLocation>
        <location evidence="1">Cell envelope</location>
    </subcellularLocation>
</comment>
<proteinExistence type="predicted"/>
<dbReference type="NCBIfam" id="TIGR03142">
    <property type="entry name" value="cytochro_ccmI"/>
    <property type="match status" value="1"/>
</dbReference>
<feature type="transmembrane region" description="Helical" evidence="6">
    <location>
        <begin position="6"/>
        <end position="22"/>
    </location>
</feature>
<dbReference type="InterPro" id="IPR056413">
    <property type="entry name" value="TPR_CcmH_CycH"/>
</dbReference>
<keyword evidence="6" id="KW-0472">Membrane</keyword>
<dbReference type="InterPro" id="IPR011990">
    <property type="entry name" value="TPR-like_helical_dom_sf"/>
</dbReference>
<dbReference type="PROSITE" id="PS50005">
    <property type="entry name" value="TPR"/>
    <property type="match status" value="2"/>
</dbReference>
<keyword evidence="2" id="KW-0677">Repeat</keyword>
<protein>
    <submittedName>
        <fullName evidence="8">C-type cytochrome biogenesis protein CcmI</fullName>
    </submittedName>
</protein>
<evidence type="ECO:0000256" key="1">
    <source>
        <dbReference type="ARBA" id="ARBA00004196"/>
    </source>
</evidence>
<organism evidence="8 9">
    <name type="scientific">Hyphococcus flavus</name>
    <dbReference type="NCBI Taxonomy" id="1866326"/>
    <lineage>
        <taxon>Bacteria</taxon>
        <taxon>Pseudomonadati</taxon>
        <taxon>Pseudomonadota</taxon>
        <taxon>Alphaproteobacteria</taxon>
        <taxon>Parvularculales</taxon>
        <taxon>Parvularculaceae</taxon>
        <taxon>Hyphococcus</taxon>
    </lineage>
</organism>
<dbReference type="EMBL" id="CP118166">
    <property type="protein sequence ID" value="WDI31309.1"/>
    <property type="molecule type" value="Genomic_DNA"/>
</dbReference>
<evidence type="ECO:0000313" key="9">
    <source>
        <dbReference type="Proteomes" id="UP001214043"/>
    </source>
</evidence>
<dbReference type="GO" id="GO:0017004">
    <property type="term" value="P:cytochrome complex assembly"/>
    <property type="evidence" value="ECO:0007669"/>
    <property type="project" value="UniProtKB-KW"/>
</dbReference>
<reference evidence="8" key="1">
    <citation type="submission" date="2023-02" db="EMBL/GenBank/DDBJ databases">
        <title>Genome sequence of Hyphococcus flavus.</title>
        <authorList>
            <person name="Rong J.-C."/>
            <person name="Zhao Q."/>
            <person name="Yi M."/>
            <person name="Wu J.-Y."/>
        </authorList>
    </citation>
    <scope>NUCLEOTIDE SEQUENCE</scope>
    <source>
        <strain evidence="8">MCCC 1K03223</strain>
    </source>
</reference>
<dbReference type="PANTHER" id="PTHR47870">
    <property type="entry name" value="CYTOCHROME C-TYPE BIOGENESIS PROTEIN CCMH"/>
    <property type="match status" value="1"/>
</dbReference>
<dbReference type="SUPFAM" id="SSF48452">
    <property type="entry name" value="TPR-like"/>
    <property type="match status" value="2"/>
</dbReference>
<feature type="repeat" description="TPR" evidence="5">
    <location>
        <begin position="159"/>
        <end position="192"/>
    </location>
</feature>
<keyword evidence="6" id="KW-0812">Transmembrane</keyword>
<dbReference type="Proteomes" id="UP001214043">
    <property type="component" value="Chromosome"/>
</dbReference>
<dbReference type="GO" id="GO:0030313">
    <property type="term" value="C:cell envelope"/>
    <property type="evidence" value="ECO:0007669"/>
    <property type="project" value="UniProtKB-SubCell"/>
</dbReference>
<evidence type="ECO:0000256" key="4">
    <source>
        <dbReference type="ARBA" id="ARBA00022803"/>
    </source>
</evidence>
<dbReference type="InterPro" id="IPR017560">
    <property type="entry name" value="Cyt_c_biogenesis_CcmI"/>
</dbReference>
<evidence type="ECO:0000259" key="7">
    <source>
        <dbReference type="Pfam" id="PF23914"/>
    </source>
</evidence>
<name>A0AAE9ZB70_9PROT</name>
<dbReference type="InterPro" id="IPR051263">
    <property type="entry name" value="C-type_cytochrome_biogenesis"/>
</dbReference>
<dbReference type="PANTHER" id="PTHR47870:SF1">
    <property type="entry name" value="CYTOCHROME C-TYPE BIOGENESIS PROTEIN CCMH"/>
    <property type="match status" value="1"/>
</dbReference>
<dbReference type="SMART" id="SM00028">
    <property type="entry name" value="TPR"/>
    <property type="match status" value="3"/>
</dbReference>
<dbReference type="RefSeq" id="WP_274493172.1">
    <property type="nucleotide sequence ID" value="NZ_CP118166.1"/>
</dbReference>
<gene>
    <name evidence="8" type="primary">ccmI</name>
    <name evidence="8" type="ORF">PUV54_15270</name>
</gene>
<accession>A0AAE9ZB70</accession>
<feature type="domain" description="Cytochrome c-type biogenesis protein H TPR" evidence="7">
    <location>
        <begin position="394"/>
        <end position="521"/>
    </location>
</feature>
<evidence type="ECO:0000256" key="2">
    <source>
        <dbReference type="ARBA" id="ARBA00022737"/>
    </source>
</evidence>
<dbReference type="InterPro" id="IPR019734">
    <property type="entry name" value="TPR_rpt"/>
</dbReference>
<keyword evidence="4 5" id="KW-0802">TPR repeat</keyword>
<sequence>MIWVLIFGIAIAVLALLIEPYFRKTVRVQSLDDQDYLVAQLDDVARDRNAGLLSDEEAAEAEAEARRRLLTANEKAADAKDENKGFFARQVSTMIIGAAPLAAIVLYVLLGNPSSEPTPEALEIAQRSQMTAPSSANARPLAESVNELEQRLAEQPDDLDGWVMLGESYARMDRFAEAATAFGRARALAPDQAYLHAAEGESLTMANDGVVNAEATAALQRALERDATEPRARFYLALGAYQRGEREEALGALVALSNDAPPGVQWAPIVRSQIEVIAAELGRSMDELGLDEAITENRIETLEAQIASGEAPYESWIALADAYAAEGDNANVQNTLDRASERYANAPFVLQQIEAARSRLTSEGENTQTGQRGPTQEQMQAAAQMGEDDRAAMIEGMVSGLAARLENEPDDLEGWTMLARSYAVLGRMQESAEAYARAAELAPDDVNLRLGRAEALLTTLREDGEPIDQETQAAIDQVSRLNPEHPFALYFQGLAASQRGDTARAKSYWERLLATMPEGSPDAAGVRQMIDAL</sequence>
<dbReference type="KEGG" id="hfl:PUV54_15270"/>
<evidence type="ECO:0000313" key="8">
    <source>
        <dbReference type="EMBL" id="WDI31309.1"/>
    </source>
</evidence>
<feature type="domain" description="Cytochrome c-type biogenesis protein H TPR" evidence="7">
    <location>
        <begin position="146"/>
        <end position="253"/>
    </location>
</feature>
<evidence type="ECO:0000256" key="3">
    <source>
        <dbReference type="ARBA" id="ARBA00022748"/>
    </source>
</evidence>
<evidence type="ECO:0000256" key="5">
    <source>
        <dbReference type="PROSITE-ProRule" id="PRU00339"/>
    </source>
</evidence>
<feature type="repeat" description="TPR" evidence="5">
    <location>
        <begin position="412"/>
        <end position="445"/>
    </location>
</feature>
<keyword evidence="6" id="KW-1133">Transmembrane helix</keyword>
<evidence type="ECO:0000256" key="6">
    <source>
        <dbReference type="SAM" id="Phobius"/>
    </source>
</evidence>
<dbReference type="AlphaFoldDB" id="A0AAE9ZB70"/>
<dbReference type="Gene3D" id="1.25.40.10">
    <property type="entry name" value="Tetratricopeptide repeat domain"/>
    <property type="match status" value="2"/>
</dbReference>
<keyword evidence="3" id="KW-0201">Cytochrome c-type biogenesis</keyword>